<sequence>MNQQKQIALGYSDGDIGADSIDAFTSKLGGRPQWLDETAPIPAQSLAVCSQCSSAMVLLTQTYAPLDSSPYDRVLYIWACSRRACAGKPGAATVIRAHLLNIDYAKQLVKQNQKTVHKKPISLFGSGQFGSASGDSKVPDFGSVWRTNSDQVSGAQGSNSLFSGPLFGKQQKPKEQQETALAVEVLSVDLERASISNDTLRIEWDSDVESAPAQYLVFETEELASDKHIREKYKAQIEEALEMAAESTKCKGKSRSRQVDHSNGDGMEWNEERYERTTLPQGIDSAFAQFAQIVGQNPEQVMRYQFGGIPLLYTRQDEIAKMLSNDVFSESIHSYDDDDDDDDVSAYWGRYSTDKLAACPHCGGRRVFECQLMPALLSTLSLPAHLELSATASKPASQLVGQELMQALDLGLEFGTLLVFVCENDCHGGNTGTAYLGNSVDSAKEYSKAAYYQELVLVQLEAN</sequence>
<dbReference type="AlphaFoldDB" id="A0A9W8LXZ5"/>
<feature type="domain" description="Programmed cell death protein 2 C-terminal" evidence="2">
    <location>
        <begin position="284"/>
        <end position="428"/>
    </location>
</feature>
<feature type="region of interest" description="Disordered" evidence="1">
    <location>
        <begin position="248"/>
        <end position="267"/>
    </location>
</feature>
<dbReference type="PANTHER" id="PTHR47524:SF1">
    <property type="entry name" value="20S RRNA ACCUMULATION PROTEIN 4"/>
    <property type="match status" value="1"/>
</dbReference>
<gene>
    <name evidence="3" type="ORF">IWW36_005582</name>
</gene>
<dbReference type="EMBL" id="JANBUW010001434">
    <property type="protein sequence ID" value="KAJ2843383.1"/>
    <property type="molecule type" value="Genomic_DNA"/>
</dbReference>
<accession>A0A9W8LXZ5</accession>
<keyword evidence="4" id="KW-1185">Reference proteome</keyword>
<organism evidence="3 4">
    <name type="scientific">Coemansia brasiliensis</name>
    <dbReference type="NCBI Taxonomy" id="2650707"/>
    <lineage>
        <taxon>Eukaryota</taxon>
        <taxon>Fungi</taxon>
        <taxon>Fungi incertae sedis</taxon>
        <taxon>Zoopagomycota</taxon>
        <taxon>Kickxellomycotina</taxon>
        <taxon>Kickxellomycetes</taxon>
        <taxon>Kickxellales</taxon>
        <taxon>Kickxellaceae</taxon>
        <taxon>Coemansia</taxon>
    </lineage>
</organism>
<evidence type="ECO:0000313" key="4">
    <source>
        <dbReference type="Proteomes" id="UP001139887"/>
    </source>
</evidence>
<dbReference type="OrthoDB" id="443682at2759"/>
<proteinExistence type="predicted"/>
<evidence type="ECO:0000259" key="2">
    <source>
        <dbReference type="Pfam" id="PF04194"/>
    </source>
</evidence>
<dbReference type="GO" id="GO:0030490">
    <property type="term" value="P:maturation of SSU-rRNA"/>
    <property type="evidence" value="ECO:0007669"/>
    <property type="project" value="TreeGrafter"/>
</dbReference>
<dbReference type="PANTHER" id="PTHR47524">
    <property type="entry name" value="20S RRNA ACCUMULATION PROTEIN 4"/>
    <property type="match status" value="1"/>
</dbReference>
<evidence type="ECO:0000256" key="1">
    <source>
        <dbReference type="SAM" id="MobiDB-lite"/>
    </source>
</evidence>
<comment type="caution">
    <text evidence="3">The sequence shown here is derived from an EMBL/GenBank/DDBJ whole genome shotgun (WGS) entry which is preliminary data.</text>
</comment>
<evidence type="ECO:0000313" key="3">
    <source>
        <dbReference type="EMBL" id="KAJ2843383.1"/>
    </source>
</evidence>
<dbReference type="GO" id="GO:0005737">
    <property type="term" value="C:cytoplasm"/>
    <property type="evidence" value="ECO:0007669"/>
    <property type="project" value="InterPro"/>
</dbReference>
<reference evidence="3" key="1">
    <citation type="submission" date="2022-07" db="EMBL/GenBank/DDBJ databases">
        <title>Phylogenomic reconstructions and comparative analyses of Kickxellomycotina fungi.</title>
        <authorList>
            <person name="Reynolds N.K."/>
            <person name="Stajich J.E."/>
            <person name="Barry K."/>
            <person name="Grigoriev I.V."/>
            <person name="Crous P."/>
            <person name="Smith M.E."/>
        </authorList>
    </citation>
    <scope>NUCLEOTIDE SEQUENCE</scope>
    <source>
        <strain evidence="3">NRRL 1566</strain>
    </source>
</reference>
<protein>
    <recommendedName>
        <fullName evidence="2">Programmed cell death protein 2 C-terminal domain-containing protein</fullName>
    </recommendedName>
</protein>
<dbReference type="InterPro" id="IPR007320">
    <property type="entry name" value="PDCD2_C"/>
</dbReference>
<name>A0A9W8LXZ5_9FUNG</name>
<dbReference type="Pfam" id="PF04194">
    <property type="entry name" value="PDCD2_C"/>
    <property type="match status" value="1"/>
</dbReference>
<dbReference type="Proteomes" id="UP001139887">
    <property type="component" value="Unassembled WGS sequence"/>
</dbReference>